<protein>
    <submittedName>
        <fullName evidence="3">Putative circularly permuted ATP-grasp superfamily protein</fullName>
    </submittedName>
</protein>
<keyword evidence="4" id="KW-1185">Reference proteome</keyword>
<accession>A0A562HYW3</accession>
<dbReference type="EMBL" id="VLKG01000016">
    <property type="protein sequence ID" value="TWH63931.1"/>
    <property type="molecule type" value="Genomic_DNA"/>
</dbReference>
<gene>
    <name evidence="3" type="ORF">LX59_02995</name>
</gene>
<dbReference type="Gene3D" id="3.40.50.11290">
    <property type="match status" value="1"/>
</dbReference>
<dbReference type="AlphaFoldDB" id="A0A562HYW3"/>
<dbReference type="OrthoDB" id="9804079at2"/>
<dbReference type="InterPro" id="IPR051680">
    <property type="entry name" value="ATP-dep_Glu-Cys_Ligase-2"/>
</dbReference>
<feature type="domain" description="DUF403" evidence="1">
    <location>
        <begin position="511"/>
        <end position="818"/>
    </location>
</feature>
<feature type="domain" description="Circularly permuted ATP-grasp type 2" evidence="2">
    <location>
        <begin position="81"/>
        <end position="461"/>
    </location>
</feature>
<dbReference type="PANTHER" id="PTHR34595:SF2">
    <property type="entry name" value="BLR2978 PROTEIN"/>
    <property type="match status" value="1"/>
</dbReference>
<organism evidence="3 4">
    <name type="scientific">Azomonas agilis</name>
    <dbReference type="NCBI Taxonomy" id="116849"/>
    <lineage>
        <taxon>Bacteria</taxon>
        <taxon>Pseudomonadati</taxon>
        <taxon>Pseudomonadota</taxon>
        <taxon>Gammaproteobacteria</taxon>
        <taxon>Pseudomonadales</taxon>
        <taxon>Pseudomonadaceae</taxon>
        <taxon>Azomonas</taxon>
    </lineage>
</organism>
<evidence type="ECO:0000313" key="3">
    <source>
        <dbReference type="EMBL" id="TWH63931.1"/>
    </source>
</evidence>
<dbReference type="PANTHER" id="PTHR34595">
    <property type="entry name" value="BLR5612 PROTEIN"/>
    <property type="match status" value="1"/>
</dbReference>
<dbReference type="InterPro" id="IPR007296">
    <property type="entry name" value="DUF403"/>
</dbReference>
<dbReference type="SUPFAM" id="SSF56059">
    <property type="entry name" value="Glutathione synthetase ATP-binding domain-like"/>
    <property type="match status" value="1"/>
</dbReference>
<comment type="caution">
    <text evidence="3">The sequence shown here is derived from an EMBL/GenBank/DDBJ whole genome shotgun (WGS) entry which is preliminary data.</text>
</comment>
<name>A0A562HYW3_9GAMM</name>
<dbReference type="RefSeq" id="WP_144573261.1">
    <property type="nucleotide sequence ID" value="NZ_VLKG01000016.1"/>
</dbReference>
<evidence type="ECO:0000313" key="4">
    <source>
        <dbReference type="Proteomes" id="UP000319627"/>
    </source>
</evidence>
<evidence type="ECO:0000259" key="2">
    <source>
        <dbReference type="Pfam" id="PF14403"/>
    </source>
</evidence>
<dbReference type="Proteomes" id="UP000319627">
    <property type="component" value="Unassembled WGS sequence"/>
</dbReference>
<proteinExistence type="predicted"/>
<dbReference type="InterPro" id="IPR025841">
    <property type="entry name" value="CP_ATPgrasp_2"/>
</dbReference>
<dbReference type="Pfam" id="PF14403">
    <property type="entry name" value="CP_ATPgrasp_2"/>
    <property type="match status" value="1"/>
</dbReference>
<reference evidence="3 4" key="1">
    <citation type="submission" date="2019-07" db="EMBL/GenBank/DDBJ databases">
        <title>Genomic Encyclopedia of Type Strains, Phase I: the one thousand microbial genomes (KMG-I) project.</title>
        <authorList>
            <person name="Kyrpides N."/>
        </authorList>
    </citation>
    <scope>NUCLEOTIDE SEQUENCE [LARGE SCALE GENOMIC DNA]</scope>
    <source>
        <strain evidence="3 4">DSM 375</strain>
    </source>
</reference>
<evidence type="ECO:0000259" key="1">
    <source>
        <dbReference type="Pfam" id="PF04168"/>
    </source>
</evidence>
<dbReference type="Pfam" id="PF04168">
    <property type="entry name" value="Alpha-E"/>
    <property type="match status" value="1"/>
</dbReference>
<dbReference type="Gene3D" id="3.30.1490.270">
    <property type="match status" value="1"/>
</dbReference>
<sequence>MSNLLIHYPHNNPSQHELFDAKRVVRPHWQRLLKHLQEGGREHLQQHQALLERQIQENGVTYNVYAEPDGTDRPWKLDLLPHLIPAEEWHLLASGVEQRARLLNAVLGDVYGPQQLLAEGLLPSDLIFGHEQFLWPCQDIQPPGGIWLHLYAVDLTRGPDGRWWVTADRTQAASGAGYALENRHLISRAFPELYRDLRVEHIASYFRTLLDTLAHQAPVEDNEKPLVVLLTPGRFNESYFEHLYLARQLGYPLVEGSDLTVRDGTLYLKSLAGLRRVHAVLRRLNDDFCDPLELRTDSALGVPGLLDSVRRGRVLVANALGSGVLESAGLPGFLPAINRRLFGEELQLPSVASWWCGEPPVLKEALEKLPELLIRPAFGSQSFQACFGPELTPTQLNELRERLCQRPYAYVGLERPKMSVAPIWHNQSGRIEARPLAMRLFAVARPDGSYYVMPGGLSRVAAKADAEVLSMQRGGASKDTWILGARQATTDPWQHVKPLKAREVVRSDHYLPSRMVENLFWFGRYCERCEGEARLLRIMLSRYIDDDNDPQAMQAALVVAEGLGLVPQGKTPELEQRLIRAVLDEDWPPSLRSNLQRLHWAATNVRGKLSRENWQAMLELQKMVLPEANNAESGELLELLDRLLLSTVTLSGFALDDMTRDDGWRFLMTGRRIERLQFICNSLASFISGPTVQDPSALAWLLELGNSSITYRTRYLASPQLIPVLDLLLLDDHNPHAVVFQLHMLIRGVQCFSERFDFPLEQTLSDLHHQLLKFNLDQFESEHSSAARQDSLNRLADLLRQISHSSAQLSDRLGLRFFAHIDTSQQTQSL</sequence>